<keyword evidence="1" id="KW-1133">Transmembrane helix</keyword>
<dbReference type="RefSeq" id="WP_134779281.1">
    <property type="nucleotide sequence ID" value="NZ_SPDS01000001.1"/>
</dbReference>
<sequence>MMTKIVMAALLAAGAVALGALGASIASWIAAGAAVAIGTVAIARVSRGPNSAGFIVGVAASTTTFLAVLAVSTAATRLPESVAMLLAVIPVLLWAALAIVHGRTRRAGALG</sequence>
<feature type="transmembrane region" description="Helical" evidence="1">
    <location>
        <begin position="82"/>
        <end position="101"/>
    </location>
</feature>
<evidence type="ECO:0000313" key="2">
    <source>
        <dbReference type="EMBL" id="TFH55992.1"/>
    </source>
</evidence>
<organism evidence="2 3">
    <name type="scientific">Glutamicibacter arilaitensis</name>
    <dbReference type="NCBI Taxonomy" id="256701"/>
    <lineage>
        <taxon>Bacteria</taxon>
        <taxon>Bacillati</taxon>
        <taxon>Actinomycetota</taxon>
        <taxon>Actinomycetes</taxon>
        <taxon>Micrococcales</taxon>
        <taxon>Micrococcaceae</taxon>
        <taxon>Glutamicibacter</taxon>
    </lineage>
</organism>
<evidence type="ECO:0000256" key="1">
    <source>
        <dbReference type="SAM" id="Phobius"/>
    </source>
</evidence>
<proteinExistence type="predicted"/>
<reference evidence="2 3" key="1">
    <citation type="submission" date="2019-03" db="EMBL/GenBank/DDBJ databases">
        <title>Glutamicibacter sp. LJH19 genome.</title>
        <authorList>
            <person name="Sinai Borker S."/>
            <person name="Kumar R."/>
        </authorList>
    </citation>
    <scope>NUCLEOTIDE SEQUENCE [LARGE SCALE GENOMIC DNA]</scope>
    <source>
        <strain evidence="2 3">LJH19</strain>
    </source>
</reference>
<accession>A0A4Y8TWD1</accession>
<name>A0A4Y8TWD1_9MICC</name>
<dbReference type="Proteomes" id="UP000297638">
    <property type="component" value="Unassembled WGS sequence"/>
</dbReference>
<protein>
    <submittedName>
        <fullName evidence="2">Uncharacterized protein</fullName>
    </submittedName>
</protein>
<comment type="caution">
    <text evidence="2">The sequence shown here is derived from an EMBL/GenBank/DDBJ whole genome shotgun (WGS) entry which is preliminary data.</text>
</comment>
<feature type="transmembrane region" description="Helical" evidence="1">
    <location>
        <begin position="52"/>
        <end position="75"/>
    </location>
</feature>
<gene>
    <name evidence="2" type="ORF">EXY26_02680</name>
</gene>
<keyword evidence="1" id="KW-0472">Membrane</keyword>
<dbReference type="EMBL" id="SPDS01000001">
    <property type="protein sequence ID" value="TFH55992.1"/>
    <property type="molecule type" value="Genomic_DNA"/>
</dbReference>
<keyword evidence="1" id="KW-0812">Transmembrane</keyword>
<evidence type="ECO:0000313" key="3">
    <source>
        <dbReference type="Proteomes" id="UP000297638"/>
    </source>
</evidence>
<dbReference type="AlphaFoldDB" id="A0A4Y8TWD1"/>